<dbReference type="InterPro" id="IPR050716">
    <property type="entry name" value="MAGUK"/>
</dbReference>
<dbReference type="InterPro" id="IPR035601">
    <property type="entry name" value="MPP5_SH3"/>
</dbReference>
<dbReference type="FunFam" id="2.30.42.10:FF:000088">
    <property type="entry name" value="MAGUK p55 subfamily member 5"/>
    <property type="match status" value="1"/>
</dbReference>
<dbReference type="PROSITE" id="PS50106">
    <property type="entry name" value="PDZ"/>
    <property type="match status" value="2"/>
</dbReference>
<accession>A0AAD9QWI7</accession>
<name>A0AAD9QWI7_ACRCE</name>
<dbReference type="Gene3D" id="2.30.42.10">
    <property type="match status" value="2"/>
</dbReference>
<dbReference type="InterPro" id="IPR008144">
    <property type="entry name" value="Guanylate_kin-like_dom"/>
</dbReference>
<dbReference type="InterPro" id="IPR008145">
    <property type="entry name" value="GK/Ca_channel_bsu"/>
</dbReference>
<feature type="domain" description="PDZ" evidence="8">
    <location>
        <begin position="69"/>
        <end position="150"/>
    </location>
</feature>
<evidence type="ECO:0000256" key="3">
    <source>
        <dbReference type="ARBA" id="ARBA00022737"/>
    </source>
</evidence>
<dbReference type="InterPro" id="IPR036028">
    <property type="entry name" value="SH3-like_dom_sf"/>
</dbReference>
<dbReference type="InterPro" id="IPR027417">
    <property type="entry name" value="P-loop_NTPase"/>
</dbReference>
<evidence type="ECO:0000259" key="8">
    <source>
        <dbReference type="PROSITE" id="PS50106"/>
    </source>
</evidence>
<evidence type="ECO:0000256" key="1">
    <source>
        <dbReference type="ARBA" id="ARBA00007014"/>
    </source>
</evidence>
<dbReference type="CDD" id="cd00136">
    <property type="entry name" value="PDZ_canonical"/>
    <property type="match status" value="1"/>
</dbReference>
<protein>
    <submittedName>
        <fullName evidence="9">Protein PALS1</fullName>
    </submittedName>
</protein>
<keyword evidence="2 4" id="KW-0728">SH3 domain</keyword>
<dbReference type="Pfam" id="PF07653">
    <property type="entry name" value="SH3_2"/>
    <property type="match status" value="1"/>
</dbReference>
<dbReference type="SMART" id="SM00228">
    <property type="entry name" value="PDZ"/>
    <property type="match status" value="2"/>
</dbReference>
<comment type="caution">
    <text evidence="9">The sequence shown here is derived from an EMBL/GenBank/DDBJ whole genome shotgun (WGS) entry which is preliminary data.</text>
</comment>
<evidence type="ECO:0000259" key="7">
    <source>
        <dbReference type="PROSITE" id="PS50052"/>
    </source>
</evidence>
<dbReference type="Pfam" id="PF00595">
    <property type="entry name" value="PDZ"/>
    <property type="match status" value="2"/>
</dbReference>
<feature type="domain" description="Guanylate kinase-like" evidence="7">
    <location>
        <begin position="567"/>
        <end position="626"/>
    </location>
</feature>
<dbReference type="PROSITE" id="PS50052">
    <property type="entry name" value="GUANYLATE_KINASE_2"/>
    <property type="match status" value="1"/>
</dbReference>
<dbReference type="SUPFAM" id="SSF52540">
    <property type="entry name" value="P-loop containing nucleoside triphosphate hydrolases"/>
    <property type="match status" value="1"/>
</dbReference>
<keyword evidence="10" id="KW-1185">Reference proteome</keyword>
<dbReference type="CDD" id="cd06798">
    <property type="entry name" value="PDZ_MPP5-like"/>
    <property type="match status" value="1"/>
</dbReference>
<keyword evidence="3" id="KW-0677">Repeat</keyword>
<dbReference type="AlphaFoldDB" id="A0AAD9QWI7"/>
<dbReference type="SUPFAM" id="SSF50156">
    <property type="entry name" value="PDZ domain-like"/>
    <property type="match status" value="2"/>
</dbReference>
<sequence>MNKYKSEDEVIQKPNARAPSRDNSYVRIDSLHINGMPPKNSRIPMHLTNGYAENMMADGSDDAVEFSVNVRILGDEKRFGFSVMGGVDEGFPPRIDEVSPESPAAKTGLLVGDEILEVNGDRVTNFSHTEVILTIHKCLKNRVIALKVRRGRQSFKGVNGTANHEGLNGKVDKNTRTKLQQIINDHENDPNFEYYNSGSESEDSSYSQEFHGTGDIEEKEDKGLLFPCMIEVKAKLESGSDSEEIAFVESLFEQKNFKDATSVYTKMVELERSGRGLSTATPVVTNSQNVSSQLKHSLEATRDSRDAQELIEILQSPNFQEMESEHDQPQESQQVANEYSLVEEDNMKIVRIDKATEPLGATVKNAYGSVMIGRIVKGGAADKCGLLQEGDEILEINGVNMRGKTVAEVCELLADMNGTLTFVLNPANRPRVPSDREVHVRAHFNYQPYEDELTPCRELGLAFRRGDILHVVNQEDPNWWQAWRAGDEGKTLAGLIPSKHFQQQRENLRKTAQETESSSKQSKGCLCFKRKRRKKVLYNAQHNEEYVADEVLPYEEVALLEPNPQKKRPVVLIGPDKVGRKELRQKLILFSQERFAGVVPHTSRPKRPEEVAEVQQMVDKAREMEEMFGHYFDKTIVNTDLERTFDELRQTIDKLDVEAQWVRASWVSESRVIL</sequence>
<dbReference type="SUPFAM" id="SSF50044">
    <property type="entry name" value="SH3-domain"/>
    <property type="match status" value="1"/>
</dbReference>
<feature type="domain" description="PDZ" evidence="8">
    <location>
        <begin position="349"/>
        <end position="428"/>
    </location>
</feature>
<evidence type="ECO:0000256" key="4">
    <source>
        <dbReference type="PROSITE-ProRule" id="PRU00192"/>
    </source>
</evidence>
<evidence type="ECO:0000259" key="6">
    <source>
        <dbReference type="PROSITE" id="PS50002"/>
    </source>
</evidence>
<proteinExistence type="inferred from homology"/>
<dbReference type="Gene3D" id="3.40.50.300">
    <property type="entry name" value="P-loop containing nucleotide triphosphate hydrolases"/>
    <property type="match status" value="2"/>
</dbReference>
<evidence type="ECO:0000256" key="5">
    <source>
        <dbReference type="SAM" id="MobiDB-lite"/>
    </source>
</evidence>
<dbReference type="Proteomes" id="UP001249851">
    <property type="component" value="Unassembled WGS sequence"/>
</dbReference>
<dbReference type="PROSITE" id="PS50002">
    <property type="entry name" value="SH3"/>
    <property type="match status" value="1"/>
</dbReference>
<dbReference type="CDD" id="cd12036">
    <property type="entry name" value="SH3_MPP5"/>
    <property type="match status" value="1"/>
</dbReference>
<dbReference type="PANTHER" id="PTHR23122">
    <property type="entry name" value="MEMBRANE-ASSOCIATED GUANYLATE KINASE MAGUK"/>
    <property type="match status" value="1"/>
</dbReference>
<evidence type="ECO:0000313" key="10">
    <source>
        <dbReference type="Proteomes" id="UP001249851"/>
    </source>
</evidence>
<feature type="region of interest" description="Disordered" evidence="5">
    <location>
        <begin position="1"/>
        <end position="23"/>
    </location>
</feature>
<dbReference type="SMART" id="SM00326">
    <property type="entry name" value="SH3"/>
    <property type="match status" value="1"/>
</dbReference>
<dbReference type="InterPro" id="IPR036034">
    <property type="entry name" value="PDZ_sf"/>
</dbReference>
<feature type="compositionally biased region" description="Basic and acidic residues" evidence="5">
    <location>
        <begin position="1"/>
        <end position="11"/>
    </location>
</feature>
<dbReference type="InterPro" id="IPR001478">
    <property type="entry name" value="PDZ"/>
</dbReference>
<gene>
    <name evidence="9" type="ORF">P5673_006866</name>
</gene>
<dbReference type="Gene3D" id="2.30.30.40">
    <property type="entry name" value="SH3 Domains"/>
    <property type="match status" value="1"/>
</dbReference>
<feature type="domain" description="SH3" evidence="6">
    <location>
        <begin position="435"/>
        <end position="506"/>
    </location>
</feature>
<evidence type="ECO:0000256" key="2">
    <source>
        <dbReference type="ARBA" id="ARBA00022443"/>
    </source>
</evidence>
<reference evidence="9" key="1">
    <citation type="journal article" date="2023" name="G3 (Bethesda)">
        <title>Whole genome assembly and annotation of the endangered Caribbean coral Acropora cervicornis.</title>
        <authorList>
            <person name="Selwyn J.D."/>
            <person name="Vollmer S.V."/>
        </authorList>
    </citation>
    <scope>NUCLEOTIDE SEQUENCE</scope>
    <source>
        <strain evidence="9">K2</strain>
    </source>
</reference>
<comment type="similarity">
    <text evidence="1">Belongs to the MAGUK family.</text>
</comment>
<evidence type="ECO:0000313" key="9">
    <source>
        <dbReference type="EMBL" id="KAK2568822.1"/>
    </source>
</evidence>
<reference evidence="9" key="2">
    <citation type="journal article" date="2023" name="Science">
        <title>Genomic signatures of disease resistance in endangered staghorn corals.</title>
        <authorList>
            <person name="Vollmer S.V."/>
            <person name="Selwyn J.D."/>
            <person name="Despard B.A."/>
            <person name="Roesel C.L."/>
        </authorList>
    </citation>
    <scope>NUCLEOTIDE SEQUENCE</scope>
    <source>
        <strain evidence="9">K2</strain>
    </source>
</reference>
<organism evidence="9 10">
    <name type="scientific">Acropora cervicornis</name>
    <name type="common">Staghorn coral</name>
    <dbReference type="NCBI Taxonomy" id="6130"/>
    <lineage>
        <taxon>Eukaryota</taxon>
        <taxon>Metazoa</taxon>
        <taxon>Cnidaria</taxon>
        <taxon>Anthozoa</taxon>
        <taxon>Hexacorallia</taxon>
        <taxon>Scleractinia</taxon>
        <taxon>Astrocoeniina</taxon>
        <taxon>Acroporidae</taxon>
        <taxon>Acropora</taxon>
    </lineage>
</organism>
<dbReference type="EMBL" id="JARQWQ010000011">
    <property type="protein sequence ID" value="KAK2568822.1"/>
    <property type="molecule type" value="Genomic_DNA"/>
</dbReference>
<dbReference type="Pfam" id="PF00625">
    <property type="entry name" value="Guanylate_kin"/>
    <property type="match status" value="1"/>
</dbReference>
<dbReference type="InterPro" id="IPR001452">
    <property type="entry name" value="SH3_domain"/>
</dbReference>